<evidence type="ECO:0000313" key="2">
    <source>
        <dbReference type="Proteomes" id="UP001273505"/>
    </source>
</evidence>
<dbReference type="Pfam" id="PF13671">
    <property type="entry name" value="AAA_33"/>
    <property type="match status" value="1"/>
</dbReference>
<organism evidence="1 2">
    <name type="scientific">Gilvimarinus gilvus</name>
    <dbReference type="NCBI Taxonomy" id="3058038"/>
    <lineage>
        <taxon>Bacteria</taxon>
        <taxon>Pseudomonadati</taxon>
        <taxon>Pseudomonadota</taxon>
        <taxon>Gammaproteobacteria</taxon>
        <taxon>Cellvibrionales</taxon>
        <taxon>Cellvibrionaceae</taxon>
        <taxon>Gilvimarinus</taxon>
    </lineage>
</organism>
<dbReference type="PANTHER" id="PTHR39206">
    <property type="entry name" value="SLL8004 PROTEIN"/>
    <property type="match status" value="1"/>
</dbReference>
<evidence type="ECO:0000313" key="1">
    <source>
        <dbReference type="EMBL" id="MDX6848068.1"/>
    </source>
</evidence>
<proteinExistence type="predicted"/>
<dbReference type="RefSeq" id="WP_302723226.1">
    <property type="nucleotide sequence ID" value="NZ_JAULRU010000583.1"/>
</dbReference>
<sequence>MDTAPFMIALAGPNGAGKTSFYYNELHHEYGETPFLNADIIQYFELEEPDMKAAYRAAEIASERRQNCIDNKTSFIWESTFSHPSKPDVVAAAKAAGFYTKIIHIGVATPEICQARVALRVEEGGHNVPAHKVFERYSRCPPLIRRAIEIADEAQIFDNSVDFEEPKLCLSVKHGVFENIQPIPPDWIRDTYPTDLNINA</sequence>
<comment type="caution">
    <text evidence="1">The sequence shown here is derived from an EMBL/GenBank/DDBJ whole genome shotgun (WGS) entry which is preliminary data.</text>
</comment>
<reference evidence="1 2" key="1">
    <citation type="submission" date="2023-11" db="EMBL/GenBank/DDBJ databases">
        <title>Gilvimarinus fulvus sp. nov., isolated from the surface of Kelp.</title>
        <authorList>
            <person name="Sun Y.Y."/>
            <person name="Gong Y."/>
            <person name="Du Z.J."/>
        </authorList>
    </citation>
    <scope>NUCLEOTIDE SEQUENCE [LARGE SCALE GENOMIC DNA]</scope>
    <source>
        <strain evidence="1 2">SDUM040013</strain>
    </source>
</reference>
<keyword evidence="2" id="KW-1185">Reference proteome</keyword>
<accession>A0ABU4RT53</accession>
<protein>
    <submittedName>
        <fullName evidence="1">Zeta toxin family protein</fullName>
    </submittedName>
</protein>
<dbReference type="PANTHER" id="PTHR39206:SF1">
    <property type="entry name" value="SLL8004 PROTEIN"/>
    <property type="match status" value="1"/>
</dbReference>
<gene>
    <name evidence="1" type="ORF">SCD92_01770</name>
</gene>
<dbReference type="Proteomes" id="UP001273505">
    <property type="component" value="Unassembled WGS sequence"/>
</dbReference>
<dbReference type="EMBL" id="JAXAFO010000002">
    <property type="protein sequence ID" value="MDX6848068.1"/>
    <property type="molecule type" value="Genomic_DNA"/>
</dbReference>
<dbReference type="Gene3D" id="3.40.50.300">
    <property type="entry name" value="P-loop containing nucleotide triphosphate hydrolases"/>
    <property type="match status" value="1"/>
</dbReference>
<name>A0ABU4RT53_9GAMM</name>
<dbReference type="InterPro" id="IPR027417">
    <property type="entry name" value="P-loop_NTPase"/>
</dbReference>
<dbReference type="SUPFAM" id="SSF52540">
    <property type="entry name" value="P-loop containing nucleoside triphosphate hydrolases"/>
    <property type="match status" value="1"/>
</dbReference>